<dbReference type="AlphaFoldDB" id="F7PMH8"/>
<proteinExistence type="predicted"/>
<gene>
    <name evidence="1" type="ORF">HLRTI_000525</name>
</gene>
<protein>
    <submittedName>
        <fullName evidence="1">Uncharacterized protein</fullName>
    </submittedName>
</protein>
<reference evidence="1 2" key="1">
    <citation type="journal article" date="2011" name="J. Bacteriol.">
        <title>Genome sequence of Halorhabdus tiamatea, the first archaeon isolated from a deep-sea anoxic brine lake.</title>
        <authorList>
            <person name="Antunes A."/>
            <person name="Alam I."/>
            <person name="Bajic V.B."/>
            <person name="Stingl U."/>
        </authorList>
    </citation>
    <scope>NUCLEOTIDE SEQUENCE [LARGE SCALE GENOMIC DNA]</scope>
    <source>
        <strain evidence="1 2">SARL4B</strain>
    </source>
</reference>
<sequence>MSESQIPDGEPQQVDCDCGHTVPQNRAVSNPEITLCDECYTPFDLEEWPDVLCSKTYNVREKGGVSRMKKETILLGIGERGQAIYYDGYTNNVLVVVPANDPAYDADRRDYREDIGRDRLSPEKIKHLGPEPEPAHSNQFHTLPNGDHIVRVDVVNLSTYQNYAEFISEGGMEFQQVEPTIAKTFDIDGFGRTSGKKHVSKVCKDCGYSVHDVDPEENDRCPECDSYQYYPTEAE</sequence>
<organism evidence="1 2">
    <name type="scientific">Halorhabdus tiamatea SARL4B</name>
    <dbReference type="NCBI Taxonomy" id="1033806"/>
    <lineage>
        <taxon>Archaea</taxon>
        <taxon>Methanobacteriati</taxon>
        <taxon>Methanobacteriota</taxon>
        <taxon>Stenosarchaea group</taxon>
        <taxon>Halobacteria</taxon>
        <taxon>Halobacteriales</taxon>
        <taxon>Haloarculaceae</taxon>
        <taxon>Halorhabdus</taxon>
    </lineage>
</organism>
<accession>F7PMH8</accession>
<dbReference type="RefSeq" id="WP_008527061.1">
    <property type="nucleotide sequence ID" value="NZ_AFNT02000003.1"/>
</dbReference>
<evidence type="ECO:0000313" key="2">
    <source>
        <dbReference type="Proteomes" id="UP000003861"/>
    </source>
</evidence>
<reference evidence="1 2" key="2">
    <citation type="journal article" date="2013" name="PLoS ONE">
        <title>INDIGO - INtegrated Data Warehouse of MIcrobial GenOmes with Examples from the Red Sea Extremophiles.</title>
        <authorList>
            <person name="Alam I."/>
            <person name="Antunes A."/>
            <person name="Kamau A.A."/>
            <person name="Ba Alawi W."/>
            <person name="Kalkatawi M."/>
            <person name="Stingl U."/>
            <person name="Bajic V.B."/>
        </authorList>
    </citation>
    <scope>NUCLEOTIDE SEQUENCE [LARGE SCALE GENOMIC DNA]</scope>
    <source>
        <strain evidence="1 2">SARL4B</strain>
    </source>
</reference>
<comment type="caution">
    <text evidence="1">The sequence shown here is derived from an EMBL/GenBank/DDBJ whole genome shotgun (WGS) entry which is preliminary data.</text>
</comment>
<evidence type="ECO:0000313" key="1">
    <source>
        <dbReference type="EMBL" id="ERJ07482.1"/>
    </source>
</evidence>
<dbReference type="EMBL" id="AFNT02000003">
    <property type="protein sequence ID" value="ERJ07482.1"/>
    <property type="molecule type" value="Genomic_DNA"/>
</dbReference>
<name>F7PMH8_9EURY</name>
<dbReference type="Proteomes" id="UP000003861">
    <property type="component" value="Unassembled WGS sequence"/>
</dbReference>